<dbReference type="InterPro" id="IPR012875">
    <property type="entry name" value="SDHF4"/>
</dbReference>
<sequence length="282" mass="29961">MSFGVDASGTLSEVVDSWSYAAKSGIHGLALSSPIATATDTNGDSPGKNNSNNQLLYSADLSADLLWMHAIDPATGHAHPISHLQVSPSGSHPRHLAVHTLGTYLYAVMEAGNSIAQFPLDPATGTPQRETRRDSFIPDSTDPSDYWSAEVMLSSSGHYLWATARAKHDNATGYVSVFILDQADGHILRRICQVPTTTTGGSANAISPAPWSDAYAAMTDYPKGSLSGQRRGSFSGGIRQGAPPEFDGDKNPKTGEVGGPKNEPLRWGGQSDWSFNGRVTDF</sequence>
<dbReference type="Pfam" id="PF10282">
    <property type="entry name" value="Lactonase"/>
    <property type="match status" value="1"/>
</dbReference>
<dbReference type="PANTHER" id="PTHR30344:SF4">
    <property type="entry name" value="CYCLASE, PUTATIVE (AFU_ORTHOLOGUE AFUA_6G11580)-RELATED"/>
    <property type="match status" value="1"/>
</dbReference>
<dbReference type="EMBL" id="MU857892">
    <property type="protein sequence ID" value="KAK4243063.1"/>
    <property type="molecule type" value="Genomic_DNA"/>
</dbReference>
<dbReference type="Pfam" id="PF07896">
    <property type="entry name" value="DUF1674"/>
    <property type="match status" value="1"/>
</dbReference>
<evidence type="ECO:0000313" key="4">
    <source>
        <dbReference type="EMBL" id="KAK4243063.1"/>
    </source>
</evidence>
<accession>A0AAN7HID8</accession>
<keyword evidence="5" id="KW-1185">Reference proteome</keyword>
<evidence type="ECO:0000256" key="1">
    <source>
        <dbReference type="ARBA" id="ARBA00005564"/>
    </source>
</evidence>
<proteinExistence type="inferred from homology"/>
<protein>
    <submittedName>
        <fullName evidence="4">Lactonase, 7-bladed beta-propeller-domain-containing protein</fullName>
    </submittedName>
</protein>
<feature type="region of interest" description="Disordered" evidence="3">
    <location>
        <begin position="226"/>
        <end position="282"/>
    </location>
</feature>
<dbReference type="AlphaFoldDB" id="A0AAN7HID8"/>
<dbReference type="InterPro" id="IPR019405">
    <property type="entry name" value="Lactonase_7-beta_prop"/>
</dbReference>
<name>A0AAN7HID8_9PEZI</name>
<dbReference type="GO" id="GO:0017057">
    <property type="term" value="F:6-phosphogluconolactonase activity"/>
    <property type="evidence" value="ECO:0007669"/>
    <property type="project" value="TreeGrafter"/>
</dbReference>
<dbReference type="InterPro" id="IPR015943">
    <property type="entry name" value="WD40/YVTN_repeat-like_dom_sf"/>
</dbReference>
<evidence type="ECO:0000313" key="5">
    <source>
        <dbReference type="Proteomes" id="UP001303647"/>
    </source>
</evidence>
<evidence type="ECO:0000256" key="2">
    <source>
        <dbReference type="ARBA" id="ARBA00005701"/>
    </source>
</evidence>
<evidence type="ECO:0000256" key="3">
    <source>
        <dbReference type="SAM" id="MobiDB-lite"/>
    </source>
</evidence>
<comment type="similarity">
    <text evidence="2">Belongs to the SDHAF4 family.</text>
</comment>
<dbReference type="PANTHER" id="PTHR30344">
    <property type="entry name" value="6-PHOSPHOGLUCONOLACTONASE-RELATED"/>
    <property type="match status" value="1"/>
</dbReference>
<reference evidence="4" key="1">
    <citation type="journal article" date="2023" name="Mol. Phylogenet. Evol.">
        <title>Genome-scale phylogeny and comparative genomics of the fungal order Sordariales.</title>
        <authorList>
            <person name="Hensen N."/>
            <person name="Bonometti L."/>
            <person name="Westerberg I."/>
            <person name="Brannstrom I.O."/>
            <person name="Guillou S."/>
            <person name="Cros-Aarteil S."/>
            <person name="Calhoun S."/>
            <person name="Haridas S."/>
            <person name="Kuo A."/>
            <person name="Mondo S."/>
            <person name="Pangilinan J."/>
            <person name="Riley R."/>
            <person name="LaButti K."/>
            <person name="Andreopoulos B."/>
            <person name="Lipzen A."/>
            <person name="Chen C."/>
            <person name="Yan M."/>
            <person name="Daum C."/>
            <person name="Ng V."/>
            <person name="Clum A."/>
            <person name="Steindorff A."/>
            <person name="Ohm R.A."/>
            <person name="Martin F."/>
            <person name="Silar P."/>
            <person name="Natvig D.O."/>
            <person name="Lalanne C."/>
            <person name="Gautier V."/>
            <person name="Ament-Velasquez S.L."/>
            <person name="Kruys A."/>
            <person name="Hutchinson M.I."/>
            <person name="Powell A.J."/>
            <person name="Barry K."/>
            <person name="Miller A.N."/>
            <person name="Grigoriev I.V."/>
            <person name="Debuchy R."/>
            <person name="Gladieux P."/>
            <person name="Hiltunen Thoren M."/>
            <person name="Johannesson H."/>
        </authorList>
    </citation>
    <scope>NUCLEOTIDE SEQUENCE</scope>
    <source>
        <strain evidence="4">CBS 359.72</strain>
    </source>
</reference>
<dbReference type="SUPFAM" id="SSF75011">
    <property type="entry name" value="3-carboxy-cis,cis-mucoante lactonizing enzyme"/>
    <property type="match status" value="1"/>
</dbReference>
<dbReference type="Gene3D" id="2.130.10.10">
    <property type="entry name" value="YVTN repeat-like/Quinoprotein amine dehydrogenase"/>
    <property type="match status" value="1"/>
</dbReference>
<organism evidence="4 5">
    <name type="scientific">Corynascus novoguineensis</name>
    <dbReference type="NCBI Taxonomy" id="1126955"/>
    <lineage>
        <taxon>Eukaryota</taxon>
        <taxon>Fungi</taxon>
        <taxon>Dikarya</taxon>
        <taxon>Ascomycota</taxon>
        <taxon>Pezizomycotina</taxon>
        <taxon>Sordariomycetes</taxon>
        <taxon>Sordariomycetidae</taxon>
        <taxon>Sordariales</taxon>
        <taxon>Chaetomiaceae</taxon>
        <taxon>Corynascus</taxon>
    </lineage>
</organism>
<gene>
    <name evidence="4" type="ORF">C7999DRAFT_36614</name>
</gene>
<comment type="similarity">
    <text evidence="1">Belongs to the cycloisomerase 2 family.</text>
</comment>
<reference evidence="4" key="2">
    <citation type="submission" date="2023-05" db="EMBL/GenBank/DDBJ databases">
        <authorList>
            <consortium name="Lawrence Berkeley National Laboratory"/>
            <person name="Steindorff A."/>
            <person name="Hensen N."/>
            <person name="Bonometti L."/>
            <person name="Westerberg I."/>
            <person name="Brannstrom I.O."/>
            <person name="Guillou S."/>
            <person name="Cros-Aarteil S."/>
            <person name="Calhoun S."/>
            <person name="Haridas S."/>
            <person name="Kuo A."/>
            <person name="Mondo S."/>
            <person name="Pangilinan J."/>
            <person name="Riley R."/>
            <person name="Labutti K."/>
            <person name="Andreopoulos B."/>
            <person name="Lipzen A."/>
            <person name="Chen C."/>
            <person name="Yanf M."/>
            <person name="Daum C."/>
            <person name="Ng V."/>
            <person name="Clum A."/>
            <person name="Ohm R."/>
            <person name="Martin F."/>
            <person name="Silar P."/>
            <person name="Natvig D."/>
            <person name="Lalanne C."/>
            <person name="Gautier V."/>
            <person name="Ament-Velasquez S.L."/>
            <person name="Kruys A."/>
            <person name="Hutchinson M.I."/>
            <person name="Powell A.J."/>
            <person name="Barry K."/>
            <person name="Miller A.N."/>
            <person name="Grigoriev I.V."/>
            <person name="Debuchy R."/>
            <person name="Gladieux P."/>
            <person name="Thoren M.H."/>
            <person name="Johannesson H."/>
        </authorList>
    </citation>
    <scope>NUCLEOTIDE SEQUENCE</scope>
    <source>
        <strain evidence="4">CBS 359.72</strain>
    </source>
</reference>
<dbReference type="InterPro" id="IPR050282">
    <property type="entry name" value="Cycloisomerase_2"/>
</dbReference>
<comment type="caution">
    <text evidence="4">The sequence shown here is derived from an EMBL/GenBank/DDBJ whole genome shotgun (WGS) entry which is preliminary data.</text>
</comment>
<dbReference type="Proteomes" id="UP001303647">
    <property type="component" value="Unassembled WGS sequence"/>
</dbReference>